<accession>A0A6N4V5P2</accession>
<evidence type="ECO:0000259" key="2">
    <source>
        <dbReference type="SMART" id="SM00899"/>
    </source>
</evidence>
<dbReference type="Proteomes" id="UP000466785">
    <property type="component" value="Chromosome"/>
</dbReference>
<dbReference type="PANTHER" id="PTHR42954">
    <property type="entry name" value="FE(2+) TRANSPORT PROTEIN A"/>
    <property type="match status" value="1"/>
</dbReference>
<dbReference type="AlphaFoldDB" id="A0A6N4V5P2"/>
<reference evidence="3 4" key="1">
    <citation type="journal article" date="2019" name="Emerg. Microbes Infect.">
        <title>Comprehensive subspecies identification of 175 nontuberculous mycobacteria species based on 7547 genomic profiles.</title>
        <authorList>
            <person name="Matsumoto Y."/>
            <person name="Kinjo T."/>
            <person name="Motooka D."/>
            <person name="Nabeya D."/>
            <person name="Jung N."/>
            <person name="Uechi K."/>
            <person name="Horii T."/>
            <person name="Iida T."/>
            <person name="Fujita J."/>
            <person name="Nakamura S."/>
        </authorList>
    </citation>
    <scope>NUCLEOTIDE SEQUENCE [LARGE SCALE GENOMIC DNA]</scope>
    <source>
        <strain evidence="3 4">JCM 12603</strain>
    </source>
</reference>
<evidence type="ECO:0000313" key="3">
    <source>
        <dbReference type="EMBL" id="BBX50866.1"/>
    </source>
</evidence>
<dbReference type="InterPro" id="IPR007167">
    <property type="entry name" value="Fe-transptr_FeoA-like"/>
</dbReference>
<protein>
    <recommendedName>
        <fullName evidence="2">Ferrous iron transporter FeoA-like domain-containing protein</fullName>
    </recommendedName>
</protein>
<dbReference type="SMART" id="SM00899">
    <property type="entry name" value="FeoA"/>
    <property type="match status" value="1"/>
</dbReference>
<dbReference type="Gene3D" id="2.30.30.90">
    <property type="match status" value="1"/>
</dbReference>
<keyword evidence="1" id="KW-0408">Iron</keyword>
<gene>
    <name evidence="3" type="ORF">MPOR_18920</name>
</gene>
<dbReference type="KEGG" id="mpof:MPOR_18920"/>
<feature type="domain" description="Ferrous iron transporter FeoA-like" evidence="2">
    <location>
        <begin position="5"/>
        <end position="79"/>
    </location>
</feature>
<proteinExistence type="predicted"/>
<dbReference type="InterPro" id="IPR038157">
    <property type="entry name" value="FeoA_core_dom"/>
</dbReference>
<evidence type="ECO:0000256" key="1">
    <source>
        <dbReference type="ARBA" id="ARBA00023004"/>
    </source>
</evidence>
<evidence type="ECO:0000313" key="4">
    <source>
        <dbReference type="Proteomes" id="UP000466785"/>
    </source>
</evidence>
<dbReference type="EMBL" id="AP022570">
    <property type="protein sequence ID" value="BBX50866.1"/>
    <property type="molecule type" value="Genomic_DNA"/>
</dbReference>
<dbReference type="PANTHER" id="PTHR42954:SF2">
    <property type="entry name" value="FE(2+) TRANSPORT PROTEIN A"/>
    <property type="match status" value="1"/>
</dbReference>
<dbReference type="InterPro" id="IPR008988">
    <property type="entry name" value="Transcriptional_repressor_C"/>
</dbReference>
<dbReference type="InterPro" id="IPR052713">
    <property type="entry name" value="FeoA"/>
</dbReference>
<dbReference type="GO" id="GO:0046914">
    <property type="term" value="F:transition metal ion binding"/>
    <property type="evidence" value="ECO:0007669"/>
    <property type="project" value="InterPro"/>
</dbReference>
<dbReference type="RefSeq" id="WP_163673372.1">
    <property type="nucleotide sequence ID" value="NZ_AP022570.1"/>
</dbReference>
<organism evidence="3 4">
    <name type="scientific">Mycolicibacterium poriferae</name>
    <dbReference type="NCBI Taxonomy" id="39694"/>
    <lineage>
        <taxon>Bacteria</taxon>
        <taxon>Bacillati</taxon>
        <taxon>Actinomycetota</taxon>
        <taxon>Actinomycetes</taxon>
        <taxon>Mycobacteriales</taxon>
        <taxon>Mycobacteriaceae</taxon>
        <taxon>Mycolicibacterium</taxon>
    </lineage>
</organism>
<name>A0A6N4V5P2_9MYCO</name>
<dbReference type="Pfam" id="PF04023">
    <property type="entry name" value="FeoA"/>
    <property type="match status" value="1"/>
</dbReference>
<dbReference type="SUPFAM" id="SSF50037">
    <property type="entry name" value="C-terminal domain of transcriptional repressors"/>
    <property type="match status" value="1"/>
</dbReference>
<keyword evidence="4" id="KW-1185">Reference proteome</keyword>
<sequence length="81" mass="8866">MHHPTNLVSLPVGGLATILGIAADTPAHVALRLRHLGFRSGNEVRALRAAPLGDPTVYRILGYDMCLRRHEARHIEIEALP</sequence>